<feature type="domain" description="ABC transmembrane type-1" evidence="8">
    <location>
        <begin position="69"/>
        <end position="282"/>
    </location>
</feature>
<dbReference type="Proteomes" id="UP000621436">
    <property type="component" value="Unassembled WGS sequence"/>
</dbReference>
<evidence type="ECO:0000313" key="10">
    <source>
        <dbReference type="Proteomes" id="UP000621436"/>
    </source>
</evidence>
<reference evidence="9" key="1">
    <citation type="submission" date="2020-11" db="EMBL/GenBank/DDBJ databases">
        <title>Halonatronomonas betainensis gen. nov., sp. nov. a novel haloalkaliphilic representative of the family Halanaerobiacae capable of betaine degradation.</title>
        <authorList>
            <person name="Boltyanskaya Y."/>
            <person name="Kevbrin V."/>
            <person name="Detkova E."/>
            <person name="Grouzdev D.S."/>
            <person name="Koziaeva V."/>
            <person name="Zhilina T."/>
        </authorList>
    </citation>
    <scope>NUCLEOTIDE SEQUENCE</scope>
    <source>
        <strain evidence="9">Z-7014</strain>
    </source>
</reference>
<evidence type="ECO:0000256" key="4">
    <source>
        <dbReference type="ARBA" id="ARBA00022692"/>
    </source>
</evidence>
<evidence type="ECO:0000313" key="9">
    <source>
        <dbReference type="EMBL" id="MBF8435593.1"/>
    </source>
</evidence>
<dbReference type="PANTHER" id="PTHR30193">
    <property type="entry name" value="ABC TRANSPORTER PERMEASE PROTEIN"/>
    <property type="match status" value="1"/>
</dbReference>
<dbReference type="GO" id="GO:0005886">
    <property type="term" value="C:plasma membrane"/>
    <property type="evidence" value="ECO:0007669"/>
    <property type="project" value="UniProtKB-SubCell"/>
</dbReference>
<name>A0A931AVK7_9FIRM</name>
<evidence type="ECO:0000256" key="7">
    <source>
        <dbReference type="RuleBase" id="RU363032"/>
    </source>
</evidence>
<dbReference type="CDD" id="cd06261">
    <property type="entry name" value="TM_PBP2"/>
    <property type="match status" value="1"/>
</dbReference>
<dbReference type="InterPro" id="IPR000515">
    <property type="entry name" value="MetI-like"/>
</dbReference>
<feature type="transmembrane region" description="Helical" evidence="7">
    <location>
        <begin position="261"/>
        <end position="281"/>
    </location>
</feature>
<keyword evidence="3" id="KW-1003">Cell membrane</keyword>
<comment type="subcellular location">
    <subcellularLocation>
        <location evidence="1 7">Cell membrane</location>
        <topology evidence="1 7">Multi-pass membrane protein</topology>
    </subcellularLocation>
</comment>
<keyword evidence="4 7" id="KW-0812">Transmembrane</keyword>
<keyword evidence="10" id="KW-1185">Reference proteome</keyword>
<evidence type="ECO:0000256" key="1">
    <source>
        <dbReference type="ARBA" id="ARBA00004651"/>
    </source>
</evidence>
<dbReference type="PROSITE" id="PS50928">
    <property type="entry name" value="ABC_TM1"/>
    <property type="match status" value="1"/>
</dbReference>
<proteinExistence type="inferred from homology"/>
<feature type="transmembrane region" description="Helical" evidence="7">
    <location>
        <begin position="113"/>
        <end position="134"/>
    </location>
</feature>
<organism evidence="9 10">
    <name type="scientific">Halonatronomonas betaini</name>
    <dbReference type="NCBI Taxonomy" id="2778430"/>
    <lineage>
        <taxon>Bacteria</taxon>
        <taxon>Bacillati</taxon>
        <taxon>Bacillota</taxon>
        <taxon>Clostridia</taxon>
        <taxon>Halanaerobiales</taxon>
        <taxon>Halarsenatibacteraceae</taxon>
        <taxon>Halonatronomonas</taxon>
    </lineage>
</organism>
<evidence type="ECO:0000256" key="5">
    <source>
        <dbReference type="ARBA" id="ARBA00022989"/>
    </source>
</evidence>
<feature type="transmembrane region" description="Helical" evidence="7">
    <location>
        <begin position="12"/>
        <end position="31"/>
    </location>
</feature>
<keyword evidence="5 7" id="KW-1133">Transmembrane helix</keyword>
<feature type="transmembrane region" description="Helical" evidence="7">
    <location>
        <begin position="71"/>
        <end position="93"/>
    </location>
</feature>
<evidence type="ECO:0000256" key="2">
    <source>
        <dbReference type="ARBA" id="ARBA00022448"/>
    </source>
</evidence>
<dbReference type="AlphaFoldDB" id="A0A931AVK7"/>
<dbReference type="SUPFAM" id="SSF161098">
    <property type="entry name" value="MetI-like"/>
    <property type="match status" value="1"/>
</dbReference>
<evidence type="ECO:0000259" key="8">
    <source>
        <dbReference type="PROSITE" id="PS50928"/>
    </source>
</evidence>
<keyword evidence="2 7" id="KW-0813">Transport</keyword>
<accession>A0A931AVK7</accession>
<dbReference type="InterPro" id="IPR035906">
    <property type="entry name" value="MetI-like_sf"/>
</dbReference>
<feature type="transmembrane region" description="Helical" evidence="7">
    <location>
        <begin position="154"/>
        <end position="177"/>
    </location>
</feature>
<evidence type="ECO:0000256" key="6">
    <source>
        <dbReference type="ARBA" id="ARBA00023136"/>
    </source>
</evidence>
<comment type="similarity">
    <text evidence="7">Belongs to the binding-protein-dependent transport system permease family.</text>
</comment>
<dbReference type="Pfam" id="PF00528">
    <property type="entry name" value="BPD_transp_1"/>
    <property type="match status" value="1"/>
</dbReference>
<dbReference type="GO" id="GO:0055085">
    <property type="term" value="P:transmembrane transport"/>
    <property type="evidence" value="ECO:0007669"/>
    <property type="project" value="InterPro"/>
</dbReference>
<protein>
    <submittedName>
        <fullName evidence="9">Sugar ABC transporter permease</fullName>
    </submittedName>
</protein>
<dbReference type="EMBL" id="JADPIE010000001">
    <property type="protein sequence ID" value="MBF8435593.1"/>
    <property type="molecule type" value="Genomic_DNA"/>
</dbReference>
<dbReference type="RefSeq" id="WP_270452233.1">
    <property type="nucleotide sequence ID" value="NZ_JADPIE010000001.1"/>
</dbReference>
<sequence>MSHQFKSKIMPWLFLMPTLIVLVLFLYYPMIATVETSLHQTAFMGARRIFVGLENFQTLISSRSFWHSFRISMFFSFLVVGLTMPIAFLLSILANQKIKGGKFFRTAMIWPYALSPAIAGVIWLFIFNPTIGILNFVLGELFGIRPDWVSSRQFAFIMVTLTAVWKQLGYNIVFFLAGLQNVPGHMLEAATIDGANPIQKYVKIVIPIMSPTIFFLFTMNLIYAFFTTFGMINVMTQGGPIDATNILIYNLYRDAFQYDNLGMGAAQSLILFGIVTILMIVQFKLGGRRVHYGQ</sequence>
<dbReference type="InterPro" id="IPR051393">
    <property type="entry name" value="ABC_transporter_permease"/>
</dbReference>
<evidence type="ECO:0000256" key="3">
    <source>
        <dbReference type="ARBA" id="ARBA00022475"/>
    </source>
</evidence>
<gene>
    <name evidence="9" type="ORF">I0Q91_00745</name>
</gene>
<dbReference type="Gene3D" id="1.10.3720.10">
    <property type="entry name" value="MetI-like"/>
    <property type="match status" value="1"/>
</dbReference>
<comment type="caution">
    <text evidence="9">The sequence shown here is derived from an EMBL/GenBank/DDBJ whole genome shotgun (WGS) entry which is preliminary data.</text>
</comment>
<keyword evidence="6 7" id="KW-0472">Membrane</keyword>
<feature type="transmembrane region" description="Helical" evidence="7">
    <location>
        <begin position="204"/>
        <end position="226"/>
    </location>
</feature>
<dbReference type="PANTHER" id="PTHR30193:SF37">
    <property type="entry name" value="INNER MEMBRANE ABC TRANSPORTER PERMEASE PROTEIN YCJO"/>
    <property type="match status" value="1"/>
</dbReference>